<protein>
    <submittedName>
        <fullName evidence="2">Uncharacterized protein</fullName>
    </submittedName>
</protein>
<feature type="region of interest" description="Disordered" evidence="1">
    <location>
        <begin position="43"/>
        <end position="103"/>
    </location>
</feature>
<feature type="compositionally biased region" description="Basic and acidic residues" evidence="1">
    <location>
        <begin position="55"/>
        <end position="64"/>
    </location>
</feature>
<gene>
    <name evidence="2" type="ORF">PCOR1329_LOCUS9496</name>
</gene>
<comment type="caution">
    <text evidence="2">The sequence shown here is derived from an EMBL/GenBank/DDBJ whole genome shotgun (WGS) entry which is preliminary data.</text>
</comment>
<dbReference type="Proteomes" id="UP001189429">
    <property type="component" value="Unassembled WGS sequence"/>
</dbReference>
<evidence type="ECO:0000313" key="2">
    <source>
        <dbReference type="EMBL" id="CAK0801715.1"/>
    </source>
</evidence>
<evidence type="ECO:0000256" key="1">
    <source>
        <dbReference type="SAM" id="MobiDB-lite"/>
    </source>
</evidence>
<feature type="compositionally biased region" description="Low complexity" evidence="1">
    <location>
        <begin position="90"/>
        <end position="103"/>
    </location>
</feature>
<dbReference type="EMBL" id="CAUYUJ010002647">
    <property type="protein sequence ID" value="CAK0801715.1"/>
    <property type="molecule type" value="Genomic_DNA"/>
</dbReference>
<evidence type="ECO:0000313" key="3">
    <source>
        <dbReference type="Proteomes" id="UP001189429"/>
    </source>
</evidence>
<sequence length="103" mass="11233">MLDAMMCLSLTDSAARLSGTEALPARGPSAWWNVRRVSGRLTLRPRQRHTVGPGTEEHPFKNREPSAGQAEESSRVPFLPGYTGTCNEAPSPSRPRSSTSVRL</sequence>
<reference evidence="2" key="1">
    <citation type="submission" date="2023-10" db="EMBL/GenBank/DDBJ databases">
        <authorList>
            <person name="Chen Y."/>
            <person name="Shah S."/>
            <person name="Dougan E. K."/>
            <person name="Thang M."/>
            <person name="Chan C."/>
        </authorList>
    </citation>
    <scope>NUCLEOTIDE SEQUENCE [LARGE SCALE GENOMIC DNA]</scope>
</reference>
<accession>A0ABN9Q7G6</accession>
<proteinExistence type="predicted"/>
<keyword evidence="3" id="KW-1185">Reference proteome</keyword>
<name>A0ABN9Q7G6_9DINO</name>
<organism evidence="2 3">
    <name type="scientific">Prorocentrum cordatum</name>
    <dbReference type="NCBI Taxonomy" id="2364126"/>
    <lineage>
        <taxon>Eukaryota</taxon>
        <taxon>Sar</taxon>
        <taxon>Alveolata</taxon>
        <taxon>Dinophyceae</taxon>
        <taxon>Prorocentrales</taxon>
        <taxon>Prorocentraceae</taxon>
        <taxon>Prorocentrum</taxon>
    </lineage>
</organism>